<gene>
    <name evidence="4" type="primary">ureH</name>
    <name evidence="3" type="synonym">ureD</name>
    <name evidence="4" type="ORF">PMF13cell1_01083</name>
</gene>
<evidence type="ECO:0000256" key="3">
    <source>
        <dbReference type="HAMAP-Rule" id="MF_01384"/>
    </source>
</evidence>
<dbReference type="HAMAP" id="MF_01384">
    <property type="entry name" value="UreD"/>
    <property type="match status" value="1"/>
</dbReference>
<evidence type="ECO:0000313" key="5">
    <source>
        <dbReference type="Proteomes" id="UP000289794"/>
    </source>
</evidence>
<keyword evidence="2 3" id="KW-0143">Chaperone</keyword>
<dbReference type="PANTHER" id="PTHR33643:SF1">
    <property type="entry name" value="UREASE ACCESSORY PROTEIN D"/>
    <property type="match status" value="1"/>
</dbReference>
<dbReference type="Pfam" id="PF01774">
    <property type="entry name" value="UreD"/>
    <property type="match status" value="1"/>
</dbReference>
<keyword evidence="3" id="KW-0996">Nickel insertion</keyword>
<accession>A0A4P6LWI2</accession>
<evidence type="ECO:0000256" key="2">
    <source>
        <dbReference type="ARBA" id="ARBA00023186"/>
    </source>
</evidence>
<evidence type="ECO:0000256" key="1">
    <source>
        <dbReference type="ARBA" id="ARBA00007177"/>
    </source>
</evidence>
<dbReference type="PANTHER" id="PTHR33643">
    <property type="entry name" value="UREASE ACCESSORY PROTEIN D"/>
    <property type="match status" value="1"/>
</dbReference>
<reference evidence="4 5" key="1">
    <citation type="submission" date="2019-01" db="EMBL/GenBank/DDBJ databases">
        <title>PMF-metabolizing Aryl O-demethylase.</title>
        <authorList>
            <person name="Kim M."/>
        </authorList>
    </citation>
    <scope>NUCLEOTIDE SEQUENCE [LARGE SCALE GENOMIC DNA]</scope>
    <source>
        <strain evidence="4 5">PMF1</strain>
    </source>
</reference>
<dbReference type="RefSeq" id="WP_130180069.1">
    <property type="nucleotide sequence ID" value="NZ_CP035945.1"/>
</dbReference>
<protein>
    <recommendedName>
        <fullName evidence="3">Urease accessory protein UreD</fullName>
    </recommendedName>
</protein>
<keyword evidence="3" id="KW-0963">Cytoplasm</keyword>
<dbReference type="GO" id="GO:0005737">
    <property type="term" value="C:cytoplasm"/>
    <property type="evidence" value="ECO:0007669"/>
    <property type="project" value="UniProtKB-SubCell"/>
</dbReference>
<dbReference type="InterPro" id="IPR002669">
    <property type="entry name" value="UreD"/>
</dbReference>
<evidence type="ECO:0000313" key="4">
    <source>
        <dbReference type="EMBL" id="QBE95560.1"/>
    </source>
</evidence>
<dbReference type="Proteomes" id="UP000289794">
    <property type="component" value="Chromosome"/>
</dbReference>
<comment type="subunit">
    <text evidence="3">UreD, UreF and UreG form a complex that acts as a GTP-hydrolysis-dependent molecular chaperone, activating the urease apoprotein by helping to assemble the nickel containing metallocenter of UreC. The UreE protein probably delivers the nickel.</text>
</comment>
<name>A0A4P6LWI2_9FIRM</name>
<dbReference type="GO" id="GO:0016151">
    <property type="term" value="F:nickel cation binding"/>
    <property type="evidence" value="ECO:0007669"/>
    <property type="project" value="UniProtKB-UniRule"/>
</dbReference>
<organism evidence="4 5">
    <name type="scientific">Blautia producta</name>
    <dbReference type="NCBI Taxonomy" id="33035"/>
    <lineage>
        <taxon>Bacteria</taxon>
        <taxon>Bacillati</taxon>
        <taxon>Bacillota</taxon>
        <taxon>Clostridia</taxon>
        <taxon>Lachnospirales</taxon>
        <taxon>Lachnospiraceae</taxon>
        <taxon>Blautia</taxon>
    </lineage>
</organism>
<comment type="similarity">
    <text evidence="1 3">Belongs to the UreD family.</text>
</comment>
<sequence length="275" mass="31347">MAEAPLTATGFYEGSGGGSFGRRSELFLSTILQGEEAVLDEVQFTAPFKIMEPFREEKDYLKVMILSASPGIMEGDIQEQHIHVGRGTRLEVCSQAFEKIHRMKSGCARRHIRICQESDSFLYYVPQPAIPFRDSAFDNIVEVELEKETSRFIFQDILSCGRTAYGECFDYKYYNSLVQVRREGRLIYRDNTRYDPHTLYMEETGMYEGYTHLASLLLCGLSKDSKWADKAREILEYTGEVEGGVSFLASGDAVVRILGRQAQKLEMLCKRIIES</sequence>
<comment type="subcellular location">
    <subcellularLocation>
        <location evidence="3">Cytoplasm</location>
    </subcellularLocation>
</comment>
<dbReference type="KEGG" id="bpro:PMF13cell1_01083"/>
<dbReference type="AlphaFoldDB" id="A0A4P6LWI2"/>
<dbReference type="EMBL" id="CP035945">
    <property type="protein sequence ID" value="QBE95560.1"/>
    <property type="molecule type" value="Genomic_DNA"/>
</dbReference>
<proteinExistence type="inferred from homology"/>
<comment type="function">
    <text evidence="3">Required for maturation of urease via the functional incorporation of the urease nickel metallocenter.</text>
</comment>